<reference evidence="1" key="1">
    <citation type="submission" date="2023-03" db="EMBL/GenBank/DDBJ databases">
        <title>Massive genome expansion in bonnet fungi (Mycena s.s.) driven by repeated elements and novel gene families across ecological guilds.</title>
        <authorList>
            <consortium name="Lawrence Berkeley National Laboratory"/>
            <person name="Harder C.B."/>
            <person name="Miyauchi S."/>
            <person name="Viragh M."/>
            <person name="Kuo A."/>
            <person name="Thoen E."/>
            <person name="Andreopoulos B."/>
            <person name="Lu D."/>
            <person name="Skrede I."/>
            <person name="Drula E."/>
            <person name="Henrissat B."/>
            <person name="Morin E."/>
            <person name="Kohler A."/>
            <person name="Barry K."/>
            <person name="LaButti K."/>
            <person name="Morin E."/>
            <person name="Salamov A."/>
            <person name="Lipzen A."/>
            <person name="Mereny Z."/>
            <person name="Hegedus B."/>
            <person name="Baldrian P."/>
            <person name="Stursova M."/>
            <person name="Weitz H."/>
            <person name="Taylor A."/>
            <person name="Grigoriev I.V."/>
            <person name="Nagy L.G."/>
            <person name="Martin F."/>
            <person name="Kauserud H."/>
        </authorList>
    </citation>
    <scope>NUCLEOTIDE SEQUENCE</scope>
    <source>
        <strain evidence="1">9144</strain>
    </source>
</reference>
<comment type="caution">
    <text evidence="1">The sequence shown here is derived from an EMBL/GenBank/DDBJ whole genome shotgun (WGS) entry which is preliminary data.</text>
</comment>
<evidence type="ECO:0000313" key="1">
    <source>
        <dbReference type="EMBL" id="KAJ7223248.1"/>
    </source>
</evidence>
<dbReference type="EMBL" id="JARJCW010000006">
    <property type="protein sequence ID" value="KAJ7223248.1"/>
    <property type="molecule type" value="Genomic_DNA"/>
</dbReference>
<gene>
    <name evidence="1" type="ORF">GGX14DRAFT_657725</name>
</gene>
<evidence type="ECO:0000313" key="2">
    <source>
        <dbReference type="Proteomes" id="UP001219525"/>
    </source>
</evidence>
<dbReference type="Proteomes" id="UP001219525">
    <property type="component" value="Unassembled WGS sequence"/>
</dbReference>
<dbReference type="AlphaFoldDB" id="A0AAD6YLX0"/>
<keyword evidence="2" id="KW-1185">Reference proteome</keyword>
<feature type="non-terminal residue" evidence="1">
    <location>
        <position position="290"/>
    </location>
</feature>
<protein>
    <submittedName>
        <fullName evidence="1">Uncharacterized protein</fullName>
    </submittedName>
</protein>
<name>A0AAD6YLX0_9AGAR</name>
<accession>A0AAD6YLX0</accession>
<proteinExistence type="predicted"/>
<sequence length="290" mass="32521">SRLPVYIGRLPRSLLPTPSQTLHWPCQHPSGFRTNFIQHSGHGHPQRIILFLPTRRLRLAFCLLIAQQLSHAVYSCLAFACSVLTWHDWRKSPCLAHGVTMTVPAEHHVFGIYGPSPRPESFSLGGAPAPIMMIKVKSRSRSKRPFTPITHYLYDTPRSDLDRDYALTTRLQAKDYATAIFQVWGATASSGGRRWFESFTLACMPAFWRIYAPLTCFWPTGYRRCALAVRATRWAVDEALMPLIPSLQAFLCKLFPVKETLPPGMDVDYGIAGPKVMSDSGGWSASKSSV</sequence>
<organism evidence="1 2">
    <name type="scientific">Mycena pura</name>
    <dbReference type="NCBI Taxonomy" id="153505"/>
    <lineage>
        <taxon>Eukaryota</taxon>
        <taxon>Fungi</taxon>
        <taxon>Dikarya</taxon>
        <taxon>Basidiomycota</taxon>
        <taxon>Agaricomycotina</taxon>
        <taxon>Agaricomycetes</taxon>
        <taxon>Agaricomycetidae</taxon>
        <taxon>Agaricales</taxon>
        <taxon>Marasmiineae</taxon>
        <taxon>Mycenaceae</taxon>
        <taxon>Mycena</taxon>
    </lineage>
</organism>